<organism evidence="5 7">
    <name type="scientific">Cupriavidus gilardii</name>
    <dbReference type="NCBI Taxonomy" id="82541"/>
    <lineage>
        <taxon>Bacteria</taxon>
        <taxon>Pseudomonadati</taxon>
        <taxon>Pseudomonadota</taxon>
        <taxon>Betaproteobacteria</taxon>
        <taxon>Burkholderiales</taxon>
        <taxon>Burkholderiaceae</taxon>
        <taxon>Cupriavidus</taxon>
    </lineage>
</organism>
<dbReference type="AlphaFoldDB" id="A0A6N1BJ29"/>
<evidence type="ECO:0000256" key="3">
    <source>
        <dbReference type="ARBA" id="ARBA00023163"/>
    </source>
</evidence>
<evidence type="ECO:0000256" key="1">
    <source>
        <dbReference type="ARBA" id="ARBA00023015"/>
    </source>
</evidence>
<name>A0A6N1BJ29_9BURK</name>
<dbReference type="GeneID" id="70690054"/>
<dbReference type="CDD" id="cd00090">
    <property type="entry name" value="HTH_ARSR"/>
    <property type="match status" value="1"/>
</dbReference>
<accession>A0A6N1BJ29</accession>
<dbReference type="PRINTS" id="PR00778">
    <property type="entry name" value="HTHARSR"/>
</dbReference>
<dbReference type="RefSeq" id="WP_053821726.1">
    <property type="nucleotide sequence ID" value="NZ_BAAAEB010000046.1"/>
</dbReference>
<evidence type="ECO:0000313" key="5">
    <source>
        <dbReference type="EMBL" id="NNH12931.1"/>
    </source>
</evidence>
<evidence type="ECO:0000256" key="2">
    <source>
        <dbReference type="ARBA" id="ARBA00023125"/>
    </source>
</evidence>
<keyword evidence="8" id="KW-1185">Reference proteome</keyword>
<dbReference type="SMART" id="SM00418">
    <property type="entry name" value="HTH_ARSR"/>
    <property type="match status" value="1"/>
</dbReference>
<dbReference type="InterPro" id="IPR011991">
    <property type="entry name" value="ArsR-like_HTH"/>
</dbReference>
<dbReference type="Gene3D" id="1.10.10.10">
    <property type="entry name" value="Winged helix-like DNA-binding domain superfamily/Winged helix DNA-binding domain"/>
    <property type="match status" value="1"/>
</dbReference>
<dbReference type="GO" id="GO:0003677">
    <property type="term" value="F:DNA binding"/>
    <property type="evidence" value="ECO:0007669"/>
    <property type="project" value="UniProtKB-KW"/>
</dbReference>
<dbReference type="InterPro" id="IPR051011">
    <property type="entry name" value="Metal_resp_trans_reg"/>
</dbReference>
<protein>
    <submittedName>
        <fullName evidence="5">Helix-turn-helix transcriptional regulator</fullName>
    </submittedName>
    <submittedName>
        <fullName evidence="6">Metalloregulator ArsR/SmtB family transcription factor</fullName>
    </submittedName>
</protein>
<dbReference type="Pfam" id="PF12840">
    <property type="entry name" value="HTH_20"/>
    <property type="match status" value="1"/>
</dbReference>
<dbReference type="NCBIfam" id="NF033788">
    <property type="entry name" value="HTH_metalloreg"/>
    <property type="match status" value="1"/>
</dbReference>
<feature type="domain" description="HTH arsR-type" evidence="4">
    <location>
        <begin position="1"/>
        <end position="95"/>
    </location>
</feature>
<proteinExistence type="predicted"/>
<dbReference type="Proteomes" id="UP000542973">
    <property type="component" value="Unassembled WGS sequence"/>
</dbReference>
<reference evidence="5 7" key="1">
    <citation type="submission" date="2020-05" db="EMBL/GenBank/DDBJ databases">
        <title>MicrobeNet Type strains.</title>
        <authorList>
            <person name="Nicholson A.C."/>
        </authorList>
    </citation>
    <scope>NUCLEOTIDE SEQUENCE [LARGE SCALE GENOMIC DNA]</scope>
    <source>
        <strain evidence="5 7">ATCC 700815</strain>
    </source>
</reference>
<dbReference type="PROSITE" id="PS50987">
    <property type="entry name" value="HTH_ARSR_2"/>
    <property type="match status" value="1"/>
</dbReference>
<keyword evidence="3" id="KW-0804">Transcription</keyword>
<dbReference type="EMBL" id="JABEMD010000036">
    <property type="protein sequence ID" value="NNH12931.1"/>
    <property type="molecule type" value="Genomic_DNA"/>
</dbReference>
<dbReference type="InterPro" id="IPR036388">
    <property type="entry name" value="WH-like_DNA-bd_sf"/>
</dbReference>
<dbReference type="PANTHER" id="PTHR43132:SF2">
    <property type="entry name" value="ARSENICAL RESISTANCE OPERON REPRESSOR ARSR-RELATED"/>
    <property type="match status" value="1"/>
</dbReference>
<keyword evidence="2" id="KW-0238">DNA-binding</keyword>
<gene>
    <name evidence="5" type="ORF">HLB16_18870</name>
    <name evidence="6" type="ORF">NDR89_18485</name>
</gene>
<dbReference type="EMBL" id="CP098736">
    <property type="protein sequence ID" value="USE78645.1"/>
    <property type="molecule type" value="Genomic_DNA"/>
</dbReference>
<evidence type="ECO:0000313" key="6">
    <source>
        <dbReference type="EMBL" id="USE78645.1"/>
    </source>
</evidence>
<dbReference type="PANTHER" id="PTHR43132">
    <property type="entry name" value="ARSENICAL RESISTANCE OPERON REPRESSOR ARSR-RELATED"/>
    <property type="match status" value="1"/>
</dbReference>
<reference evidence="6" key="2">
    <citation type="submission" date="2022-06" db="EMBL/GenBank/DDBJ databases">
        <title>Complete genome sequence and characterization of Cupriavidus gilardii QJ1 isolated from contaminating cells.</title>
        <authorList>
            <person name="Qi J."/>
        </authorList>
    </citation>
    <scope>NUCLEOTIDE SEQUENCE</scope>
    <source>
        <strain evidence="6">QJ1</strain>
    </source>
</reference>
<dbReference type="Proteomes" id="UP001056648">
    <property type="component" value="Chromosome 2"/>
</dbReference>
<dbReference type="SUPFAM" id="SSF46785">
    <property type="entry name" value="Winged helix' DNA-binding domain"/>
    <property type="match status" value="1"/>
</dbReference>
<dbReference type="InterPro" id="IPR036390">
    <property type="entry name" value="WH_DNA-bd_sf"/>
</dbReference>
<sequence length="118" mass="12650">METNTALEALSALAHSVRLAVFRMLVQAGPEGLPAGRIAELMEMPASSLSFHLKELHRAGLLRSRQDGRSIIYMARYETMNALLGYLTENCCGGNPCSPVSGCSTVSVSSPRVVEPKA</sequence>
<dbReference type="InterPro" id="IPR001845">
    <property type="entry name" value="HTH_ArsR_DNA-bd_dom"/>
</dbReference>
<keyword evidence="1" id="KW-0805">Transcription regulation</keyword>
<evidence type="ECO:0000259" key="4">
    <source>
        <dbReference type="PROSITE" id="PS50987"/>
    </source>
</evidence>
<evidence type="ECO:0000313" key="8">
    <source>
        <dbReference type="Proteomes" id="UP001056648"/>
    </source>
</evidence>
<dbReference type="GO" id="GO:0003700">
    <property type="term" value="F:DNA-binding transcription factor activity"/>
    <property type="evidence" value="ECO:0007669"/>
    <property type="project" value="InterPro"/>
</dbReference>
<evidence type="ECO:0000313" key="7">
    <source>
        <dbReference type="Proteomes" id="UP000542973"/>
    </source>
</evidence>